<dbReference type="HOGENOM" id="CLU_3314920_0_0_10"/>
<dbReference type="Proteomes" id="UP000003460">
    <property type="component" value="Unassembled WGS sequence"/>
</dbReference>
<reference evidence="1" key="1">
    <citation type="submission" date="2009-09" db="EMBL/GenBank/DDBJ databases">
        <authorList>
            <person name="Weinstock G."/>
            <person name="Sodergren E."/>
            <person name="Clifton S."/>
            <person name="Fulton L."/>
            <person name="Fulton B."/>
            <person name="Courtney L."/>
            <person name="Fronick C."/>
            <person name="Harrison M."/>
            <person name="Strong C."/>
            <person name="Farmer C."/>
            <person name="Delahaunty K."/>
            <person name="Markovic C."/>
            <person name="Hall O."/>
            <person name="Minx P."/>
            <person name="Tomlinson C."/>
            <person name="Mitreva M."/>
            <person name="Nelson J."/>
            <person name="Hou S."/>
            <person name="Wollam A."/>
            <person name="Pepin K.H."/>
            <person name="Johnson M."/>
            <person name="Bhonagiri V."/>
            <person name="Nash W.E."/>
            <person name="Warren W."/>
            <person name="Chinwalla A."/>
            <person name="Mardis E.R."/>
            <person name="Wilson R.K."/>
        </authorList>
    </citation>
    <scope>NUCLEOTIDE SEQUENCE [LARGE SCALE GENOMIC DNA]</scope>
    <source>
        <strain evidence="1">ATCC 51259</strain>
    </source>
</reference>
<evidence type="ECO:0000313" key="2">
    <source>
        <dbReference type="Proteomes" id="UP000003460"/>
    </source>
</evidence>
<sequence length="39" mass="4373">MVSANHSLLPANDSLALANNRTPHIRQPLLRLLSLRKQI</sequence>
<protein>
    <submittedName>
        <fullName evidence="1">Uncharacterized protein</fullName>
    </submittedName>
</protein>
<dbReference type="EMBL" id="ACIJ02000021">
    <property type="protein sequence ID" value="EEX71394.1"/>
    <property type="molecule type" value="Genomic_DNA"/>
</dbReference>
<gene>
    <name evidence="1" type="ORF">GCWU000325_01706</name>
</gene>
<organism evidence="1 2">
    <name type="scientific">Alloprevotella tannerae ATCC 51259</name>
    <dbReference type="NCBI Taxonomy" id="626522"/>
    <lineage>
        <taxon>Bacteria</taxon>
        <taxon>Pseudomonadati</taxon>
        <taxon>Bacteroidota</taxon>
        <taxon>Bacteroidia</taxon>
        <taxon>Bacteroidales</taxon>
        <taxon>Prevotellaceae</taxon>
        <taxon>Alloprevotella</taxon>
    </lineage>
</organism>
<dbReference type="AlphaFoldDB" id="C9LHP0"/>
<accession>C9LHP0</accession>
<name>C9LHP0_9BACT</name>
<proteinExistence type="predicted"/>
<comment type="caution">
    <text evidence="1">The sequence shown here is derived from an EMBL/GenBank/DDBJ whole genome shotgun (WGS) entry which is preliminary data.</text>
</comment>
<evidence type="ECO:0000313" key="1">
    <source>
        <dbReference type="EMBL" id="EEX71394.1"/>
    </source>
</evidence>
<keyword evidence="2" id="KW-1185">Reference proteome</keyword>